<keyword evidence="4" id="KW-0808">Transferase</keyword>
<dbReference type="PROSITE" id="PS50011">
    <property type="entry name" value="PROTEIN_KINASE_DOM"/>
    <property type="match status" value="1"/>
</dbReference>
<dbReference type="SUPFAM" id="SSF56112">
    <property type="entry name" value="Protein kinase-like (PK-like)"/>
    <property type="match status" value="1"/>
</dbReference>
<feature type="domain" description="Protein kinase" evidence="3">
    <location>
        <begin position="128"/>
        <end position="561"/>
    </location>
</feature>
<organism evidence="4 5">
    <name type="scientific">Corticicoccus populi</name>
    <dbReference type="NCBI Taxonomy" id="1812821"/>
    <lineage>
        <taxon>Bacteria</taxon>
        <taxon>Bacillati</taxon>
        <taxon>Bacillota</taxon>
        <taxon>Bacilli</taxon>
        <taxon>Bacillales</taxon>
        <taxon>Staphylococcaceae</taxon>
        <taxon>Corticicoccus</taxon>
    </lineage>
</organism>
<accession>A0ABW5WW64</accession>
<keyword evidence="2" id="KW-1133">Transmembrane helix</keyword>
<evidence type="ECO:0000313" key="4">
    <source>
        <dbReference type="EMBL" id="MFD2829571.1"/>
    </source>
</evidence>
<gene>
    <name evidence="4" type="ORF">ACFSX4_03760</name>
</gene>
<keyword evidence="2" id="KW-0472">Membrane</keyword>
<protein>
    <submittedName>
        <fullName evidence="4">ABC1 kinase family protein</fullName>
    </submittedName>
</protein>
<dbReference type="Pfam" id="PF03109">
    <property type="entry name" value="ABC1"/>
    <property type="match status" value="1"/>
</dbReference>
<sequence length="561" mass="63536">MIIKKRIEYINRYREIAKQFSLSGLGFIVEELGLDEFLSIPKRVLLRQSKNEHVEKSRGERIRIFLERMGPTFIKLGQIASTRPDIVPHDIVKELEKLQSSVPPFEFEAVKKIVKDSLGAPIDDLFSEFDETPLGSASTGQVHKAKTVEGDIVAVKVQRPNIERIVRNDLEILHHLATLAEHRLEWARKYHVVEMIEEFSLSIIDELDYTIEASNAEKIGKQFTEDETVKVPEIKRDLSTKEILVMEYVDGIAINHLEELDNAGYDRTLLAERLANAMFHQIFVEGFFHGDPHPGNVSVLKNNTIIFMDFGMVGRLTSEMKGHFASLLISMMKQDASGVVKAIIKMGVVPDDVNMASLNRETEKVRDKYYDVELSQLNFGEAVQDVFKIANKHRIGLPQDFTILAKALITLESLVSQLDPEFSIIDVAEPFGHILMKEKYNPKNMVNRYWSDLLELGDDLSDVRTNLKDFSKGLKHQKLPVDMEVKGADDLFKKMDRVGNRLSFSIVLLSFSIIMVGLIVGAAIAGQTTVIWSIPAIEIGFVLAVFLFLGLLYSIFRSGRF</sequence>
<feature type="transmembrane region" description="Helical" evidence="2">
    <location>
        <begin position="502"/>
        <end position="524"/>
    </location>
</feature>
<name>A0ABW5WW64_9STAP</name>
<dbReference type="RefSeq" id="WP_377771684.1">
    <property type="nucleotide sequence ID" value="NZ_JBHUOQ010000001.1"/>
</dbReference>
<dbReference type="InterPro" id="IPR004147">
    <property type="entry name" value="ABC1_dom"/>
</dbReference>
<dbReference type="Gene3D" id="1.10.510.10">
    <property type="entry name" value="Transferase(Phosphotransferase) domain 1"/>
    <property type="match status" value="1"/>
</dbReference>
<keyword evidence="4" id="KW-0418">Kinase</keyword>
<dbReference type="Proteomes" id="UP001597519">
    <property type="component" value="Unassembled WGS sequence"/>
</dbReference>
<evidence type="ECO:0000256" key="2">
    <source>
        <dbReference type="SAM" id="Phobius"/>
    </source>
</evidence>
<keyword evidence="5" id="KW-1185">Reference proteome</keyword>
<dbReference type="InterPro" id="IPR011009">
    <property type="entry name" value="Kinase-like_dom_sf"/>
</dbReference>
<evidence type="ECO:0000313" key="5">
    <source>
        <dbReference type="Proteomes" id="UP001597519"/>
    </source>
</evidence>
<proteinExistence type="inferred from homology"/>
<dbReference type="EMBL" id="JBHUOQ010000001">
    <property type="protein sequence ID" value="MFD2829571.1"/>
    <property type="molecule type" value="Genomic_DNA"/>
</dbReference>
<feature type="transmembrane region" description="Helical" evidence="2">
    <location>
        <begin position="530"/>
        <end position="556"/>
    </location>
</feature>
<dbReference type="PANTHER" id="PTHR10566:SF113">
    <property type="entry name" value="PROTEIN ACTIVITY OF BC1 COMPLEX KINASE 7, CHLOROPLASTIC"/>
    <property type="match status" value="1"/>
</dbReference>
<evidence type="ECO:0000259" key="3">
    <source>
        <dbReference type="PROSITE" id="PS50011"/>
    </source>
</evidence>
<comment type="caution">
    <text evidence="4">The sequence shown here is derived from an EMBL/GenBank/DDBJ whole genome shotgun (WGS) entry which is preliminary data.</text>
</comment>
<dbReference type="GO" id="GO:0016301">
    <property type="term" value="F:kinase activity"/>
    <property type="evidence" value="ECO:0007669"/>
    <property type="project" value="UniProtKB-KW"/>
</dbReference>
<evidence type="ECO:0000256" key="1">
    <source>
        <dbReference type="ARBA" id="ARBA00009670"/>
    </source>
</evidence>
<dbReference type="PANTHER" id="PTHR10566">
    <property type="entry name" value="CHAPERONE-ACTIVITY OF BC1 COMPLEX CABC1 -RELATED"/>
    <property type="match status" value="1"/>
</dbReference>
<comment type="similarity">
    <text evidence="1">Belongs to the protein kinase superfamily. ADCK protein kinase family.</text>
</comment>
<reference evidence="5" key="1">
    <citation type="journal article" date="2019" name="Int. J. Syst. Evol. Microbiol.">
        <title>The Global Catalogue of Microorganisms (GCM) 10K type strain sequencing project: providing services to taxonomists for standard genome sequencing and annotation.</title>
        <authorList>
            <consortium name="The Broad Institute Genomics Platform"/>
            <consortium name="The Broad Institute Genome Sequencing Center for Infectious Disease"/>
            <person name="Wu L."/>
            <person name="Ma J."/>
        </authorList>
    </citation>
    <scope>NUCLEOTIDE SEQUENCE [LARGE SCALE GENOMIC DNA]</scope>
    <source>
        <strain evidence="5">KCTC 33575</strain>
    </source>
</reference>
<dbReference type="InterPro" id="IPR000719">
    <property type="entry name" value="Prot_kinase_dom"/>
</dbReference>
<dbReference type="InterPro" id="IPR050154">
    <property type="entry name" value="UbiB_kinase"/>
</dbReference>
<keyword evidence="2" id="KW-0812">Transmembrane</keyword>
<dbReference type="CDD" id="cd05121">
    <property type="entry name" value="ABC1_ADCK3-like"/>
    <property type="match status" value="1"/>
</dbReference>